<protein>
    <recommendedName>
        <fullName evidence="2">histidine kinase</fullName>
        <ecNumber evidence="2">2.7.13.3</ecNumber>
    </recommendedName>
</protein>
<dbReference type="GO" id="GO:0000160">
    <property type="term" value="P:phosphorelay signal transduction system"/>
    <property type="evidence" value="ECO:0007669"/>
    <property type="project" value="UniProtKB-KW"/>
</dbReference>
<dbReference type="GO" id="GO:0004673">
    <property type="term" value="F:protein histidine kinase activity"/>
    <property type="evidence" value="ECO:0007669"/>
    <property type="project" value="UniProtKB-EC"/>
</dbReference>
<dbReference type="InterPro" id="IPR036890">
    <property type="entry name" value="HATPase_C_sf"/>
</dbReference>
<dbReference type="PANTHER" id="PTHR24421">
    <property type="entry name" value="NITRATE/NITRITE SENSOR PROTEIN NARX-RELATED"/>
    <property type="match status" value="1"/>
</dbReference>
<dbReference type="AlphaFoldDB" id="A0A4S5CU09"/>
<dbReference type="OrthoDB" id="3217947at2"/>
<dbReference type="Proteomes" id="UP000305282">
    <property type="component" value="Unassembled WGS sequence"/>
</dbReference>
<sequence length="126" mass="13611">MTAPNSGCWRWRPNSRPRCSTAIPGAALATGVVESRIAVRELRELTNGLHPSVLSDGGLTSAFDDLATRLPVRVQVSEPGRRFPHHVEAATWFVVCEAVTNAVKHADAARITLTPGHQQPTPTPRS</sequence>
<evidence type="ECO:0000256" key="5">
    <source>
        <dbReference type="ARBA" id="ARBA00023012"/>
    </source>
</evidence>
<comment type="caution">
    <text evidence="6">The sequence shown here is derived from an EMBL/GenBank/DDBJ whole genome shotgun (WGS) entry which is preliminary data.</text>
</comment>
<evidence type="ECO:0000256" key="2">
    <source>
        <dbReference type="ARBA" id="ARBA00012438"/>
    </source>
</evidence>
<dbReference type="Gene3D" id="3.30.565.10">
    <property type="entry name" value="Histidine kinase-like ATPase, C-terminal domain"/>
    <property type="match status" value="1"/>
</dbReference>
<evidence type="ECO:0000313" key="7">
    <source>
        <dbReference type="Proteomes" id="UP000305282"/>
    </source>
</evidence>
<name>A0A4S5CU09_9ACTN</name>
<evidence type="ECO:0000256" key="4">
    <source>
        <dbReference type="ARBA" id="ARBA00022777"/>
    </source>
</evidence>
<evidence type="ECO:0000256" key="1">
    <source>
        <dbReference type="ARBA" id="ARBA00000085"/>
    </source>
</evidence>
<keyword evidence="3" id="KW-0808">Transferase</keyword>
<dbReference type="InterPro" id="IPR050482">
    <property type="entry name" value="Sensor_HK_TwoCompSys"/>
</dbReference>
<dbReference type="PANTHER" id="PTHR24421:SF10">
    <property type="entry name" value="NITRATE_NITRITE SENSOR PROTEIN NARQ"/>
    <property type="match status" value="1"/>
</dbReference>
<accession>A0A4S5CU09</accession>
<comment type="catalytic activity">
    <reaction evidence="1">
        <text>ATP + protein L-histidine = ADP + protein N-phospho-L-histidine.</text>
        <dbReference type="EC" id="2.7.13.3"/>
    </reaction>
</comment>
<organism evidence="6 7">
    <name type="scientific">Candidatus Frankia alpina</name>
    <dbReference type="NCBI Taxonomy" id="2699483"/>
    <lineage>
        <taxon>Bacteria</taxon>
        <taxon>Bacillati</taxon>
        <taxon>Actinomycetota</taxon>
        <taxon>Actinomycetes</taxon>
        <taxon>Frankiales</taxon>
        <taxon>Frankiaceae</taxon>
        <taxon>Frankia</taxon>
    </lineage>
</organism>
<evidence type="ECO:0000256" key="3">
    <source>
        <dbReference type="ARBA" id="ARBA00022679"/>
    </source>
</evidence>
<keyword evidence="7" id="KW-1185">Reference proteome</keyword>
<dbReference type="EC" id="2.7.13.3" evidence="2"/>
<reference evidence="6 7" key="1">
    <citation type="submission" date="2019-04" db="EMBL/GenBank/DDBJ databases">
        <title>Draft genome sequences for three unisolated Alnus-infective Frankia Sp+ strains, AgTrS, AiOr and AvVan, the first sequenced Frankia strains able to sporulate in-planta.</title>
        <authorList>
            <person name="Bethencourt L."/>
            <person name="Vautrin F."/>
            <person name="Taib N."/>
            <person name="Dubost A."/>
            <person name="Castro-Garcia L."/>
            <person name="Imbaud O."/>
            <person name="Abrouk D."/>
            <person name="Fournier P."/>
            <person name="Briolay J."/>
            <person name="Nguyen A."/>
            <person name="Normand P."/>
            <person name="Fernandez M.P."/>
            <person name="Brochier-Armanet C."/>
            <person name="Herrera-Belaroussi A."/>
        </authorList>
    </citation>
    <scope>NUCLEOTIDE SEQUENCE [LARGE SCALE GENOMIC DNA]</scope>
    <source>
        <strain evidence="6 7">AvVan</strain>
    </source>
</reference>
<dbReference type="EMBL" id="SSXH01000683">
    <property type="protein sequence ID" value="THJ46786.1"/>
    <property type="molecule type" value="Genomic_DNA"/>
</dbReference>
<gene>
    <name evidence="6" type="ORF">E7Y31_19630</name>
</gene>
<proteinExistence type="predicted"/>
<evidence type="ECO:0000313" key="6">
    <source>
        <dbReference type="EMBL" id="THJ46786.1"/>
    </source>
</evidence>
<keyword evidence="4" id="KW-0418">Kinase</keyword>
<keyword evidence="5" id="KW-0902">Two-component regulatory system</keyword>